<protein>
    <submittedName>
        <fullName evidence="2">Uncharacterized protein</fullName>
    </submittedName>
</protein>
<proteinExistence type="predicted"/>
<reference evidence="2 3" key="1">
    <citation type="submission" date="2020-01" db="EMBL/GenBank/DDBJ databases">
        <title>Insect and environment-associated Actinomycetes.</title>
        <authorList>
            <person name="Currrie C."/>
            <person name="Chevrette M."/>
            <person name="Carlson C."/>
            <person name="Stubbendieck R."/>
            <person name="Wendt-Pienkowski E."/>
        </authorList>
    </citation>
    <scope>NUCLEOTIDE SEQUENCE [LARGE SCALE GENOMIC DNA]</scope>
    <source>
        <strain evidence="2 3">SID10258</strain>
    </source>
</reference>
<dbReference type="RefSeq" id="WP_163056808.1">
    <property type="nucleotide sequence ID" value="NZ_JAAGLI010000385.1"/>
</dbReference>
<comment type="caution">
    <text evidence="2">The sequence shown here is derived from an EMBL/GenBank/DDBJ whole genome shotgun (WGS) entry which is preliminary data.</text>
</comment>
<dbReference type="AlphaFoldDB" id="A0A6L9QEQ4"/>
<evidence type="ECO:0000256" key="1">
    <source>
        <dbReference type="SAM" id="MobiDB-lite"/>
    </source>
</evidence>
<sequence>MPRPPRYVQPVRALRRKAARAATRTGYRTAEFDAAQARRTPAGEDPSEKDTVPAAHASARTPAGTKPAALGRTAPVAGIARG</sequence>
<feature type="region of interest" description="Disordered" evidence="1">
    <location>
        <begin position="20"/>
        <end position="82"/>
    </location>
</feature>
<dbReference type="EMBL" id="JAAGLI010000385">
    <property type="protein sequence ID" value="NEA23959.1"/>
    <property type="molecule type" value="Genomic_DNA"/>
</dbReference>
<organism evidence="2 3">
    <name type="scientific">Actinomadura bangladeshensis</name>
    <dbReference type="NCBI Taxonomy" id="453573"/>
    <lineage>
        <taxon>Bacteria</taxon>
        <taxon>Bacillati</taxon>
        <taxon>Actinomycetota</taxon>
        <taxon>Actinomycetes</taxon>
        <taxon>Streptosporangiales</taxon>
        <taxon>Thermomonosporaceae</taxon>
        <taxon>Actinomadura</taxon>
    </lineage>
</organism>
<dbReference type="Proteomes" id="UP000475532">
    <property type="component" value="Unassembled WGS sequence"/>
</dbReference>
<feature type="compositionally biased region" description="Low complexity" evidence="1">
    <location>
        <begin position="20"/>
        <end position="29"/>
    </location>
</feature>
<gene>
    <name evidence="2" type="ORF">G3I70_15900</name>
</gene>
<evidence type="ECO:0000313" key="2">
    <source>
        <dbReference type="EMBL" id="NEA23959.1"/>
    </source>
</evidence>
<evidence type="ECO:0000313" key="3">
    <source>
        <dbReference type="Proteomes" id="UP000475532"/>
    </source>
</evidence>
<accession>A0A6L9QEQ4</accession>
<name>A0A6L9QEQ4_9ACTN</name>